<organism evidence="1 2">
    <name type="scientific">Streptomyces brevispora</name>
    <dbReference type="NCBI Taxonomy" id="887462"/>
    <lineage>
        <taxon>Bacteria</taxon>
        <taxon>Bacillati</taxon>
        <taxon>Actinomycetota</taxon>
        <taxon>Actinomycetes</taxon>
        <taxon>Kitasatosporales</taxon>
        <taxon>Streptomycetaceae</taxon>
        <taxon>Streptomyces</taxon>
    </lineage>
</organism>
<gene>
    <name evidence="1" type="ORF">FHX80_1167</name>
</gene>
<evidence type="ECO:0000313" key="1">
    <source>
        <dbReference type="EMBL" id="TWG01681.1"/>
    </source>
</evidence>
<reference evidence="1 2" key="1">
    <citation type="submission" date="2019-06" db="EMBL/GenBank/DDBJ databases">
        <title>Sequencing the genomes of 1000 actinobacteria strains.</title>
        <authorList>
            <person name="Klenk H.-P."/>
        </authorList>
    </citation>
    <scope>NUCLEOTIDE SEQUENCE [LARGE SCALE GENOMIC DNA]</scope>
    <source>
        <strain evidence="1 2">DSM 42059</strain>
    </source>
</reference>
<name>A0A561UQQ5_9ACTN</name>
<dbReference type="SUPFAM" id="SSF51197">
    <property type="entry name" value="Clavaminate synthase-like"/>
    <property type="match status" value="1"/>
</dbReference>
<protein>
    <recommendedName>
        <fullName evidence="3">Alpha-ketoglutarate-dependent dioxygenase AlkB</fullName>
    </recommendedName>
</protein>
<accession>A0A561UQQ5</accession>
<evidence type="ECO:0008006" key="3">
    <source>
        <dbReference type="Google" id="ProtNLM"/>
    </source>
</evidence>
<dbReference type="EMBL" id="VIWW01000001">
    <property type="protein sequence ID" value="TWG01681.1"/>
    <property type="molecule type" value="Genomic_DNA"/>
</dbReference>
<dbReference type="Proteomes" id="UP000318186">
    <property type="component" value="Unassembled WGS sequence"/>
</dbReference>
<dbReference type="AlphaFoldDB" id="A0A561UQQ5"/>
<dbReference type="RefSeq" id="WP_208764551.1">
    <property type="nucleotide sequence ID" value="NZ_CP109114.1"/>
</dbReference>
<sequence>MTVLFTPQLPERHAGEIIPGATHVPNWLTPEQQERIADRFHEWARGPVPLRAARVRGHQMSVRTVCLGWHWQPYQPKRNVQVSPMDSDTTGAPLA</sequence>
<proteinExistence type="predicted"/>
<comment type="caution">
    <text evidence="1">The sequence shown here is derived from an EMBL/GenBank/DDBJ whole genome shotgun (WGS) entry which is preliminary data.</text>
</comment>
<evidence type="ECO:0000313" key="2">
    <source>
        <dbReference type="Proteomes" id="UP000318186"/>
    </source>
</evidence>